<sequence>MGIFRTCGSILSNVVTLGGASELEHQRDLYEHEYKYYQHLHGLISDCKLQIESDLSDLGQSISAVQQTLVSVEKILTTTYKLDALKFDRPELLVNQMSKFHSSYSSALSVGFGGVLGGTAAVGAWGLVSIIGSASTGTAIATLSGAAATNATLAWFGGGALAAGGAGMSGGMMVLGGIVAAPMIFFATKKAYEKAEQLEQATQELKDAFPELEQLLVSANEQQTEVIVYTERMRTLCDNYVFEAQTLMTLIHPKGRWSRFYQWLRRLFKLDVFTEKQESAIESLSNKTHVLLSNFNRSHG</sequence>
<gene>
    <name evidence="3" type="ORF">CTM94_10455</name>
</gene>
<keyword evidence="4" id="KW-1185">Reference proteome</keyword>
<evidence type="ECO:0008006" key="5">
    <source>
        <dbReference type="Google" id="ProtNLM"/>
    </source>
</evidence>
<comment type="caution">
    <text evidence="3">The sequence shown here is derived from an EMBL/GenBank/DDBJ whole genome shotgun (WGS) entry which is preliminary data.</text>
</comment>
<keyword evidence="2" id="KW-0472">Membrane</keyword>
<name>A0ABX5GFX1_PHOLE</name>
<keyword evidence="2" id="KW-1133">Transmembrane helix</keyword>
<evidence type="ECO:0000313" key="4">
    <source>
        <dbReference type="Proteomes" id="UP000241566"/>
    </source>
</evidence>
<evidence type="ECO:0000256" key="2">
    <source>
        <dbReference type="SAM" id="Phobius"/>
    </source>
</evidence>
<evidence type="ECO:0000313" key="3">
    <source>
        <dbReference type="EMBL" id="PSV82202.1"/>
    </source>
</evidence>
<dbReference type="RefSeq" id="WP_045063453.1">
    <property type="nucleotide sequence ID" value="NZ_JZSK01000008.1"/>
</dbReference>
<protein>
    <recommendedName>
        <fullName evidence="5">Chemotaxis protein</fullName>
    </recommendedName>
</protein>
<feature type="transmembrane region" description="Helical" evidence="2">
    <location>
        <begin position="107"/>
        <end position="134"/>
    </location>
</feature>
<dbReference type="EMBL" id="PYOI01000013">
    <property type="protein sequence ID" value="PSV82202.1"/>
    <property type="molecule type" value="Genomic_DNA"/>
</dbReference>
<accession>A0ABX5GFX1</accession>
<dbReference type="Proteomes" id="UP000241566">
    <property type="component" value="Unassembled WGS sequence"/>
</dbReference>
<feature type="coiled-coil region" evidence="1">
    <location>
        <begin position="188"/>
        <end position="215"/>
    </location>
</feature>
<keyword evidence="2" id="KW-0812">Transmembrane</keyword>
<proteinExistence type="predicted"/>
<reference evidence="3 4" key="1">
    <citation type="submission" date="2018-01" db="EMBL/GenBank/DDBJ databases">
        <title>Whole genome sequencing of Histamine producing bacteria.</title>
        <authorList>
            <person name="Butler K."/>
        </authorList>
    </citation>
    <scope>NUCLEOTIDE SEQUENCE [LARGE SCALE GENOMIC DNA]</scope>
    <source>
        <strain evidence="3 4">ATCC 25521</strain>
    </source>
</reference>
<organism evidence="3 4">
    <name type="scientific">Photobacterium leiognathi</name>
    <dbReference type="NCBI Taxonomy" id="553611"/>
    <lineage>
        <taxon>Bacteria</taxon>
        <taxon>Pseudomonadati</taxon>
        <taxon>Pseudomonadota</taxon>
        <taxon>Gammaproteobacteria</taxon>
        <taxon>Vibrionales</taxon>
        <taxon>Vibrionaceae</taxon>
        <taxon>Photobacterium</taxon>
    </lineage>
</organism>
<keyword evidence="1" id="KW-0175">Coiled coil</keyword>
<evidence type="ECO:0000256" key="1">
    <source>
        <dbReference type="SAM" id="Coils"/>
    </source>
</evidence>
<feature type="transmembrane region" description="Helical" evidence="2">
    <location>
        <begin position="154"/>
        <end position="187"/>
    </location>
</feature>